<dbReference type="KEGG" id="fhw:RN87_03570"/>
<gene>
    <name evidence="2" type="ORF">RN87_03570</name>
</gene>
<dbReference type="OrthoDB" id="10007348at2"/>
<dbReference type="Proteomes" id="UP000063275">
    <property type="component" value="Chromosome"/>
</dbReference>
<evidence type="ECO:0000313" key="3">
    <source>
        <dbReference type="Proteomes" id="UP000063275"/>
    </source>
</evidence>
<reference evidence="2 3" key="1">
    <citation type="submission" date="2015-11" db="EMBL/GenBank/DDBJ databases">
        <authorList>
            <person name="Zhang Y."/>
            <person name="Guo Z."/>
        </authorList>
    </citation>
    <scope>NUCLEOTIDE SEQUENCE [LARGE SCALE GENOMIC DNA]</scope>
    <source>
        <strain evidence="2 3">ChDC F174</strain>
    </source>
</reference>
<dbReference type="RefSeq" id="WP_029493212.1">
    <property type="nucleotide sequence ID" value="NZ_ATKF01000052.1"/>
</dbReference>
<feature type="coiled-coil region" evidence="1">
    <location>
        <begin position="14"/>
        <end position="74"/>
    </location>
</feature>
<dbReference type="Gene3D" id="1.10.287.1490">
    <property type="match status" value="1"/>
</dbReference>
<keyword evidence="1" id="KW-0175">Coiled coil</keyword>
<name>A0A0S2ZL10_9FUSO</name>
<feature type="coiled-coil region" evidence="1">
    <location>
        <begin position="117"/>
        <end position="271"/>
    </location>
</feature>
<proteinExistence type="predicted"/>
<protein>
    <submittedName>
        <fullName evidence="2">Uncharacterized protein</fullName>
    </submittedName>
</protein>
<organism evidence="2">
    <name type="scientific">Fusobacterium hwasookii ChDC F174</name>
    <dbReference type="NCBI Taxonomy" id="1307442"/>
    <lineage>
        <taxon>Bacteria</taxon>
        <taxon>Fusobacteriati</taxon>
        <taxon>Fusobacteriota</taxon>
        <taxon>Fusobacteriia</taxon>
        <taxon>Fusobacteriales</taxon>
        <taxon>Fusobacteriaceae</taxon>
        <taxon>Fusobacterium</taxon>
    </lineage>
</organism>
<evidence type="ECO:0000256" key="1">
    <source>
        <dbReference type="SAM" id="Coils"/>
    </source>
</evidence>
<accession>A0A0S2ZL10</accession>
<dbReference type="EMBL" id="CP013331">
    <property type="protein sequence ID" value="ALQ39635.1"/>
    <property type="molecule type" value="Genomic_DNA"/>
</dbReference>
<sequence>MIEKIKNIEELEALNDFKEIINILIEKNNKLEIELKDLNDNFESRVRETVEKYLVEINNKNEILETQIEKININKFTEAFPKDIKVESFSEEMENEAIMNKLIEIFKNIFGRKDEKLKKASDDIESKTQEINELKETEKKLDKEIETKEKQIETLNTKYKEEKEKFENDIKELDEKIRNKEINVKNLETQIETLNTEYKEEKIKFEKNIEELNKEKTKLNEDINTLSGKYRELEKSNNELIKDKKEKEIKMEKLMKEYEKVKQERDSMGDLLVARRLYNEYLEMNTEVKSKFKNILLQKDFESFLSSCYSTSTMDNIWDIVKVEYKNIPSENLEKLREIFKFFIMQMNKKFKDPNFALIEATLEEEFDPVTQFDLSQNSRGKIVEFIFYGYGTLEDKANPEDEDIIDKIKKRPLVLTK</sequence>
<evidence type="ECO:0000313" key="2">
    <source>
        <dbReference type="EMBL" id="ALQ39635.1"/>
    </source>
</evidence>
<dbReference type="AlphaFoldDB" id="A0A0S2ZL10"/>